<sequence>MTLALALALPVLAACDSGQERDGAEGAGNRGEQSVVAPGRPGEKAKTLSPDEAKEAGGAETEPNTADFRYVRDMIAHHQQALTMTRLADEHAEAKKVRRLAERVAASQEPEIGAMRGWLKVNGDEGGDGDQHSDRQGHAHGHDHAKMPGMATEAQLDRLRAARGDDFDALFLSLMTAHHEGAVTMATDLLSAGNDVRVEEMATDVVAQQKAEIERMRKLR</sequence>
<feature type="domain" description="DUF305" evidence="2">
    <location>
        <begin position="67"/>
        <end position="219"/>
    </location>
</feature>
<organism evidence="3 4">
    <name type="scientific">Streptomyces daliensis</name>
    <dbReference type="NCBI Taxonomy" id="299421"/>
    <lineage>
        <taxon>Bacteria</taxon>
        <taxon>Bacillati</taxon>
        <taxon>Actinomycetota</taxon>
        <taxon>Actinomycetes</taxon>
        <taxon>Kitasatosporales</taxon>
        <taxon>Streptomycetaceae</taxon>
        <taxon>Streptomyces</taxon>
    </lineage>
</organism>
<reference evidence="3" key="1">
    <citation type="submission" date="2021-04" db="EMBL/GenBank/DDBJ databases">
        <title>Sequencing of actinobacteria type strains.</title>
        <authorList>
            <person name="Nguyen G.-S."/>
            <person name="Wentzel A."/>
        </authorList>
    </citation>
    <scope>NUCLEOTIDE SEQUENCE</scope>
    <source>
        <strain evidence="3">DSM 42095</strain>
    </source>
</reference>
<feature type="region of interest" description="Disordered" evidence="1">
    <location>
        <begin position="122"/>
        <end position="148"/>
    </location>
</feature>
<protein>
    <submittedName>
        <fullName evidence="3">DUF305 domain-containing protein</fullName>
    </submittedName>
</protein>
<evidence type="ECO:0000313" key="3">
    <source>
        <dbReference type="EMBL" id="MBR7676666.1"/>
    </source>
</evidence>
<dbReference type="Gene3D" id="1.20.1260.10">
    <property type="match status" value="1"/>
</dbReference>
<feature type="compositionally biased region" description="Basic and acidic residues" evidence="1">
    <location>
        <begin position="129"/>
        <end position="146"/>
    </location>
</feature>
<dbReference type="InterPro" id="IPR012347">
    <property type="entry name" value="Ferritin-like"/>
</dbReference>
<dbReference type="AlphaFoldDB" id="A0A8T4IWI6"/>
<evidence type="ECO:0000313" key="4">
    <source>
        <dbReference type="Proteomes" id="UP000675554"/>
    </source>
</evidence>
<dbReference type="EMBL" id="JAGSMN010000713">
    <property type="protein sequence ID" value="MBR7676666.1"/>
    <property type="molecule type" value="Genomic_DNA"/>
</dbReference>
<dbReference type="Proteomes" id="UP000675554">
    <property type="component" value="Unassembled WGS sequence"/>
</dbReference>
<name>A0A8T4IWI6_9ACTN</name>
<feature type="compositionally biased region" description="Basic and acidic residues" evidence="1">
    <location>
        <begin position="41"/>
        <end position="57"/>
    </location>
</feature>
<comment type="caution">
    <text evidence="3">The sequence shown here is derived from an EMBL/GenBank/DDBJ whole genome shotgun (WGS) entry which is preliminary data.</text>
</comment>
<dbReference type="Pfam" id="PF03713">
    <property type="entry name" value="DUF305"/>
    <property type="match status" value="1"/>
</dbReference>
<accession>A0A8T4IWI6</accession>
<evidence type="ECO:0000259" key="2">
    <source>
        <dbReference type="Pfam" id="PF03713"/>
    </source>
</evidence>
<proteinExistence type="predicted"/>
<feature type="region of interest" description="Disordered" evidence="1">
    <location>
        <begin position="19"/>
        <end position="65"/>
    </location>
</feature>
<keyword evidence="4" id="KW-1185">Reference proteome</keyword>
<gene>
    <name evidence="3" type="ORF">KDA82_27405</name>
</gene>
<dbReference type="PANTHER" id="PTHR36933:SF1">
    <property type="entry name" value="SLL0788 PROTEIN"/>
    <property type="match status" value="1"/>
</dbReference>
<dbReference type="InterPro" id="IPR005183">
    <property type="entry name" value="DUF305_CopM-like"/>
</dbReference>
<evidence type="ECO:0000256" key="1">
    <source>
        <dbReference type="SAM" id="MobiDB-lite"/>
    </source>
</evidence>
<dbReference type="PANTHER" id="PTHR36933">
    <property type="entry name" value="SLL0788 PROTEIN"/>
    <property type="match status" value="1"/>
</dbReference>